<proteinExistence type="predicted"/>
<accession>A0A834XAQ7</accession>
<organism evidence="1 2">
    <name type="scientific">Senna tora</name>
    <dbReference type="NCBI Taxonomy" id="362788"/>
    <lineage>
        <taxon>Eukaryota</taxon>
        <taxon>Viridiplantae</taxon>
        <taxon>Streptophyta</taxon>
        <taxon>Embryophyta</taxon>
        <taxon>Tracheophyta</taxon>
        <taxon>Spermatophyta</taxon>
        <taxon>Magnoliopsida</taxon>
        <taxon>eudicotyledons</taxon>
        <taxon>Gunneridae</taxon>
        <taxon>Pentapetalae</taxon>
        <taxon>rosids</taxon>
        <taxon>fabids</taxon>
        <taxon>Fabales</taxon>
        <taxon>Fabaceae</taxon>
        <taxon>Caesalpinioideae</taxon>
        <taxon>Cassia clade</taxon>
        <taxon>Senna</taxon>
    </lineage>
</organism>
<name>A0A834XAQ7_9FABA</name>
<dbReference type="AlphaFoldDB" id="A0A834XAQ7"/>
<dbReference type="Proteomes" id="UP000634136">
    <property type="component" value="Unassembled WGS sequence"/>
</dbReference>
<protein>
    <submittedName>
        <fullName evidence="1">Uncharacterized protein</fullName>
    </submittedName>
</protein>
<evidence type="ECO:0000313" key="1">
    <source>
        <dbReference type="EMBL" id="KAF7841506.1"/>
    </source>
</evidence>
<evidence type="ECO:0000313" key="2">
    <source>
        <dbReference type="Proteomes" id="UP000634136"/>
    </source>
</evidence>
<reference evidence="1" key="1">
    <citation type="submission" date="2020-09" db="EMBL/GenBank/DDBJ databases">
        <title>Genome-Enabled Discovery of Anthraquinone Biosynthesis in Senna tora.</title>
        <authorList>
            <person name="Kang S.-H."/>
            <person name="Pandey R.P."/>
            <person name="Lee C.-M."/>
            <person name="Sim J.-S."/>
            <person name="Jeong J.-T."/>
            <person name="Choi B.-S."/>
            <person name="Jung M."/>
            <person name="Ginzburg D."/>
            <person name="Zhao K."/>
            <person name="Won S.Y."/>
            <person name="Oh T.-J."/>
            <person name="Yu Y."/>
            <person name="Kim N.-H."/>
            <person name="Lee O.R."/>
            <person name="Lee T.-H."/>
            <person name="Bashyal P."/>
            <person name="Kim T.-S."/>
            <person name="Lee W.-H."/>
            <person name="Kawkins C."/>
            <person name="Kim C.-K."/>
            <person name="Kim J.S."/>
            <person name="Ahn B.O."/>
            <person name="Rhee S.Y."/>
            <person name="Sohng J.K."/>
        </authorList>
    </citation>
    <scope>NUCLEOTIDE SEQUENCE</scope>
    <source>
        <tissue evidence="1">Leaf</tissue>
    </source>
</reference>
<gene>
    <name evidence="1" type="ORF">G2W53_003804</name>
</gene>
<dbReference type="EMBL" id="JAAIUW010000002">
    <property type="protein sequence ID" value="KAF7841506.1"/>
    <property type="molecule type" value="Genomic_DNA"/>
</dbReference>
<keyword evidence="2" id="KW-1185">Reference proteome</keyword>
<sequence>MGLVIAWKVCEVMSKYILNRKSQLNLKRNEEVQVKCVDAQVNQTVRFALYLGIHVDLMLEWDS</sequence>
<comment type="caution">
    <text evidence="1">The sequence shown here is derived from an EMBL/GenBank/DDBJ whole genome shotgun (WGS) entry which is preliminary data.</text>
</comment>